<keyword evidence="3" id="KW-1185">Reference proteome</keyword>
<keyword evidence="1" id="KW-0732">Signal</keyword>
<evidence type="ECO:0000313" key="3">
    <source>
        <dbReference type="Proteomes" id="UP000443582"/>
    </source>
</evidence>
<dbReference type="EMBL" id="QDKL01000001">
    <property type="protein sequence ID" value="RZF22727.1"/>
    <property type="molecule type" value="Genomic_DNA"/>
</dbReference>
<feature type="chain" id="PRO_5045777725" description="Outer membrane protein beta-barrel domain-containing protein" evidence="1">
    <location>
        <begin position="27"/>
        <end position="216"/>
    </location>
</feature>
<gene>
    <name evidence="2" type="ORF">DAY19_02845</name>
</gene>
<evidence type="ECO:0008006" key="4">
    <source>
        <dbReference type="Google" id="ProtNLM"/>
    </source>
</evidence>
<organism evidence="2 3">
    <name type="scientific">Halobacteriovorax vibrionivorans</name>
    <dbReference type="NCBI Taxonomy" id="2152716"/>
    <lineage>
        <taxon>Bacteria</taxon>
        <taxon>Pseudomonadati</taxon>
        <taxon>Bdellovibrionota</taxon>
        <taxon>Bacteriovoracia</taxon>
        <taxon>Bacteriovoracales</taxon>
        <taxon>Halobacteriovoraceae</taxon>
        <taxon>Halobacteriovorax</taxon>
    </lineage>
</organism>
<feature type="signal peptide" evidence="1">
    <location>
        <begin position="1"/>
        <end position="26"/>
    </location>
</feature>
<evidence type="ECO:0000313" key="2">
    <source>
        <dbReference type="EMBL" id="RZF22727.1"/>
    </source>
</evidence>
<name>A0ABY0IIE7_9BACT</name>
<sequence length="216" mass="24031">MILKISKSILRPAVILAGLFIFSAQAQTVKQLTSKNSAKKNEDSVAAAQLLSGQELHIHSLGIGIGQTLLMSDFKDNGEDKITAELFYNYKASYSFDFYANLHFSKHELEEKGTYSKISGLVLGAKGKLFHYDAFQPFVGGGLGFFRPQLKTVNYKSKGKTVFGYQAVAGADFDLNRKISVGGMFIYNNPFDVEQESTADVEGYYFKMLLTAFYKF</sequence>
<dbReference type="Gene3D" id="2.40.160.20">
    <property type="match status" value="1"/>
</dbReference>
<proteinExistence type="predicted"/>
<dbReference type="Proteomes" id="UP000443582">
    <property type="component" value="Unassembled WGS sequence"/>
</dbReference>
<evidence type="ECO:0000256" key="1">
    <source>
        <dbReference type="SAM" id="SignalP"/>
    </source>
</evidence>
<dbReference type="SUPFAM" id="SSF56925">
    <property type="entry name" value="OMPA-like"/>
    <property type="match status" value="1"/>
</dbReference>
<accession>A0ABY0IIE7</accession>
<dbReference type="InterPro" id="IPR011250">
    <property type="entry name" value="OMP/PagP_B-barrel"/>
</dbReference>
<reference evidence="3" key="1">
    <citation type="journal article" date="2019" name="Int. J. Syst. Evol. Microbiol.">
        <title>Halobacteriovorax valvorus sp. nov., a novel prokaryotic predator isolated from coastal seawater of China.</title>
        <authorList>
            <person name="Chen M.-X."/>
        </authorList>
    </citation>
    <scope>NUCLEOTIDE SEQUENCE [LARGE SCALE GENOMIC DNA]</scope>
    <source>
        <strain evidence="3">BL9</strain>
    </source>
</reference>
<dbReference type="RefSeq" id="WP_114705672.1">
    <property type="nucleotide sequence ID" value="NZ_QDKL01000001.1"/>
</dbReference>
<comment type="caution">
    <text evidence="2">The sequence shown here is derived from an EMBL/GenBank/DDBJ whole genome shotgun (WGS) entry which is preliminary data.</text>
</comment>
<protein>
    <recommendedName>
        <fullName evidence="4">Outer membrane protein beta-barrel domain-containing protein</fullName>
    </recommendedName>
</protein>